<evidence type="ECO:0000313" key="4">
    <source>
        <dbReference type="Proteomes" id="UP001589683"/>
    </source>
</evidence>
<name>A0ABV5JDF7_9RHOB</name>
<dbReference type="InterPro" id="IPR012349">
    <property type="entry name" value="Split_barrel_FMN-bd"/>
</dbReference>
<dbReference type="Pfam" id="PF01243">
    <property type="entry name" value="PNPOx_N"/>
    <property type="match status" value="1"/>
</dbReference>
<evidence type="ECO:0000256" key="1">
    <source>
        <dbReference type="ARBA" id="ARBA00023002"/>
    </source>
</evidence>
<dbReference type="PANTHER" id="PTHR35176:SF6">
    <property type="entry name" value="HEME OXYGENASE HI_0854-RELATED"/>
    <property type="match status" value="1"/>
</dbReference>
<dbReference type="Proteomes" id="UP001589683">
    <property type="component" value="Unassembled WGS sequence"/>
</dbReference>
<keyword evidence="4" id="KW-1185">Reference proteome</keyword>
<organism evidence="3 4">
    <name type="scientific">Pseudohalocynthiibacter aestuariivivens</name>
    <dbReference type="NCBI Taxonomy" id="1591409"/>
    <lineage>
        <taxon>Bacteria</taxon>
        <taxon>Pseudomonadati</taxon>
        <taxon>Pseudomonadota</taxon>
        <taxon>Alphaproteobacteria</taxon>
        <taxon>Rhodobacterales</taxon>
        <taxon>Paracoccaceae</taxon>
        <taxon>Pseudohalocynthiibacter</taxon>
    </lineage>
</organism>
<reference evidence="3 4" key="1">
    <citation type="submission" date="2024-09" db="EMBL/GenBank/DDBJ databases">
        <authorList>
            <person name="Sun Q."/>
            <person name="Mori K."/>
        </authorList>
    </citation>
    <scope>NUCLEOTIDE SEQUENCE [LARGE SCALE GENOMIC DNA]</scope>
    <source>
        <strain evidence="3 4">CECT 8726</strain>
    </source>
</reference>
<comment type="caution">
    <text evidence="3">The sequence shown here is derived from an EMBL/GenBank/DDBJ whole genome shotgun (WGS) entry which is preliminary data.</text>
</comment>
<dbReference type="RefSeq" id="WP_213891175.1">
    <property type="nucleotide sequence ID" value="NZ_JAGFNU010000020.1"/>
</dbReference>
<evidence type="ECO:0000313" key="3">
    <source>
        <dbReference type="EMBL" id="MFB9231479.1"/>
    </source>
</evidence>
<proteinExistence type="predicted"/>
<dbReference type="SUPFAM" id="SSF50475">
    <property type="entry name" value="FMN-binding split barrel"/>
    <property type="match status" value="1"/>
</dbReference>
<sequence length="148" mass="16428">MDQKLKDQIISIIDDTDDMTIATVREDGFPQATTVSFMNEGLTIYFGTSADSQKAKNLAANNKVSLTINRPYKSWSDIIGLSMGGKAVLVTDPKEFEGVVQMMSKKFPQIPDYVPTEDVELAIFRIDPSVISLLDYRKGFGHCELVTV</sequence>
<protein>
    <submittedName>
        <fullName evidence="3">Pyridoxamine 5'-phosphate oxidase family protein</fullName>
    </submittedName>
</protein>
<dbReference type="InterPro" id="IPR052019">
    <property type="entry name" value="F420H2_bilvrd_red/Heme_oxyg"/>
</dbReference>
<dbReference type="Gene3D" id="2.30.110.10">
    <property type="entry name" value="Electron Transport, Fmn-binding Protein, Chain A"/>
    <property type="match status" value="1"/>
</dbReference>
<gene>
    <name evidence="3" type="ORF">ACFFUT_06730</name>
</gene>
<dbReference type="EMBL" id="JBHMEA010000017">
    <property type="protein sequence ID" value="MFB9231479.1"/>
    <property type="molecule type" value="Genomic_DNA"/>
</dbReference>
<evidence type="ECO:0000259" key="2">
    <source>
        <dbReference type="Pfam" id="PF01243"/>
    </source>
</evidence>
<dbReference type="InterPro" id="IPR011576">
    <property type="entry name" value="Pyridox_Oxase_N"/>
</dbReference>
<feature type="domain" description="Pyridoxamine 5'-phosphate oxidase N-terminal" evidence="2">
    <location>
        <begin position="6"/>
        <end position="132"/>
    </location>
</feature>
<dbReference type="PANTHER" id="PTHR35176">
    <property type="entry name" value="HEME OXYGENASE HI_0854-RELATED"/>
    <property type="match status" value="1"/>
</dbReference>
<accession>A0ABV5JDF7</accession>
<keyword evidence="1" id="KW-0560">Oxidoreductase</keyword>